<name>A0A9D1K0M1_9FIRM</name>
<reference evidence="2" key="2">
    <citation type="journal article" date="2021" name="PeerJ">
        <title>Extensive microbial diversity within the chicken gut microbiome revealed by metagenomics and culture.</title>
        <authorList>
            <person name="Gilroy R."/>
            <person name="Ravi A."/>
            <person name="Getino M."/>
            <person name="Pursley I."/>
            <person name="Horton D.L."/>
            <person name="Alikhan N.F."/>
            <person name="Baker D."/>
            <person name="Gharbi K."/>
            <person name="Hall N."/>
            <person name="Watson M."/>
            <person name="Adriaenssens E.M."/>
            <person name="Foster-Nyarko E."/>
            <person name="Jarju S."/>
            <person name="Secka A."/>
            <person name="Antonio M."/>
            <person name="Oren A."/>
            <person name="Chaudhuri R.R."/>
            <person name="La Ragione R."/>
            <person name="Hildebrand F."/>
            <person name="Pallen M.J."/>
        </authorList>
    </citation>
    <scope>NUCLEOTIDE SEQUENCE</scope>
    <source>
        <strain evidence="2">CHK199-13235</strain>
    </source>
</reference>
<dbReference type="Proteomes" id="UP000824002">
    <property type="component" value="Unassembled WGS sequence"/>
</dbReference>
<accession>A0A9D1K0M1</accession>
<gene>
    <name evidence="2" type="ORF">IAB51_11765</name>
</gene>
<dbReference type="InterPro" id="IPR029002">
    <property type="entry name" value="PLPC/GPLD1"/>
</dbReference>
<comment type="caution">
    <text evidence="2">The sequence shown here is derived from an EMBL/GenBank/DDBJ whole genome shotgun (WGS) entry which is preliminary data.</text>
</comment>
<reference evidence="2" key="1">
    <citation type="submission" date="2020-10" db="EMBL/GenBank/DDBJ databases">
        <authorList>
            <person name="Gilroy R."/>
        </authorList>
    </citation>
    <scope>NUCLEOTIDE SEQUENCE</scope>
    <source>
        <strain evidence="2">CHK199-13235</strain>
    </source>
</reference>
<sequence>MADFLTHDLFGKTVEKHAPLAVKELAGQYPEAFRWGFQGPDILFFRSLWKEGGPYHHAANRMHSEFTDQLFSAMTEHIRRQESGKKEVMLAYFYGFLCHYALDSAIHPYVYALQRKGEAKNPDASPGTLHCQIETDIDMALYSRWENRKITEFHPYDGHHLPTGQQWIIGDLYETVLLEVYGEVVPAEETAHSFADTLLVEDLLYRQGKKLGKAAFAMGLVKPKWSDFVSHAKISMPSWDALNLKKRGWRSPDEPETLRKDSVLEIMEQAEGRAVELMEAYARMFEGQEWGTLHFPVSFDNGNHNPKVQEG</sequence>
<organism evidence="2 3">
    <name type="scientific">Candidatus Merdivicinus excrementipullorum</name>
    <dbReference type="NCBI Taxonomy" id="2840867"/>
    <lineage>
        <taxon>Bacteria</taxon>
        <taxon>Bacillati</taxon>
        <taxon>Bacillota</taxon>
        <taxon>Clostridia</taxon>
        <taxon>Eubacteriales</taxon>
        <taxon>Oscillospiraceae</taxon>
        <taxon>Oscillospiraceae incertae sedis</taxon>
        <taxon>Candidatus Merdivicinus</taxon>
    </lineage>
</organism>
<dbReference type="Pfam" id="PF00882">
    <property type="entry name" value="Zn_dep_PLPC"/>
    <property type="match status" value="1"/>
</dbReference>
<evidence type="ECO:0000313" key="3">
    <source>
        <dbReference type="Proteomes" id="UP000824002"/>
    </source>
</evidence>
<proteinExistence type="predicted"/>
<evidence type="ECO:0000259" key="1">
    <source>
        <dbReference type="Pfam" id="PF00882"/>
    </source>
</evidence>
<dbReference type="EMBL" id="DVJP01000077">
    <property type="protein sequence ID" value="HIS77465.1"/>
    <property type="molecule type" value="Genomic_DNA"/>
</dbReference>
<protein>
    <submittedName>
        <fullName evidence="2">Zinc dependent phospholipase C family protein</fullName>
    </submittedName>
</protein>
<dbReference type="AlphaFoldDB" id="A0A9D1K0M1"/>
<evidence type="ECO:0000313" key="2">
    <source>
        <dbReference type="EMBL" id="HIS77465.1"/>
    </source>
</evidence>
<feature type="domain" description="Phospholipase C/D" evidence="1">
    <location>
        <begin position="26"/>
        <end position="148"/>
    </location>
</feature>